<dbReference type="GO" id="GO:0044571">
    <property type="term" value="P:[2Fe-2S] cluster assembly"/>
    <property type="evidence" value="ECO:0007669"/>
    <property type="project" value="UniProtKB-ARBA"/>
</dbReference>
<dbReference type="InterPro" id="IPR010482">
    <property type="entry name" value="TECPR1-like_DysF"/>
</dbReference>
<dbReference type="GO" id="GO:0015036">
    <property type="term" value="F:disulfide oxidoreductase activity"/>
    <property type="evidence" value="ECO:0007669"/>
    <property type="project" value="UniProtKB-ARBA"/>
</dbReference>
<feature type="region of interest" description="Disordered" evidence="7">
    <location>
        <begin position="342"/>
        <end position="361"/>
    </location>
</feature>
<dbReference type="GO" id="GO:0051537">
    <property type="term" value="F:2 iron, 2 sulfur cluster binding"/>
    <property type="evidence" value="ECO:0007669"/>
    <property type="project" value="UniProtKB-KW"/>
</dbReference>
<feature type="domain" description="Glutaredoxin" evidence="9">
    <location>
        <begin position="249"/>
        <end position="316"/>
    </location>
</feature>
<dbReference type="Pfam" id="PF00462">
    <property type="entry name" value="Glutaredoxin"/>
    <property type="match status" value="1"/>
</dbReference>
<keyword evidence="5" id="KW-0676">Redox-active center</keyword>
<dbReference type="CDD" id="cd03028">
    <property type="entry name" value="GRX_PICOT_like"/>
    <property type="match status" value="1"/>
</dbReference>
<evidence type="ECO:0000256" key="7">
    <source>
        <dbReference type="SAM" id="MobiDB-lite"/>
    </source>
</evidence>
<evidence type="ECO:0000256" key="6">
    <source>
        <dbReference type="ARBA" id="ARBA00067618"/>
    </source>
</evidence>
<keyword evidence="8" id="KW-0812">Transmembrane</keyword>
<evidence type="ECO:0000256" key="2">
    <source>
        <dbReference type="ARBA" id="ARBA00022723"/>
    </source>
</evidence>
<gene>
    <name evidence="11" type="ORF">KGF56_001475</name>
</gene>
<protein>
    <recommendedName>
        <fullName evidence="6">Monothiol glutaredoxin-5, mitochondrial</fullName>
    </recommendedName>
</protein>
<evidence type="ECO:0000256" key="4">
    <source>
        <dbReference type="ARBA" id="ARBA00023014"/>
    </source>
</evidence>
<dbReference type="PANTHER" id="PTHR10293">
    <property type="entry name" value="GLUTAREDOXIN FAMILY MEMBER"/>
    <property type="match status" value="1"/>
</dbReference>
<sequence length="361" mass="41033">MNLTDTQNFMQIHIWLYDIHLKLFSDYLYFKREDISSLVLIGCVLVAVVNLTTVPILVPILVNHFWIVQLSLVCLVWLFIIGMHPHLRSKLLKWIYNEEVRAASQSTLKRVEDTLVSLLVEEAVVPAASLVEIYELQKWDPALKVWVPLGFSDDFFTTNTVSRKCQKLHKCDSLKEIKPPLGYIYVQPQWVLDIQVQWIEENLLQDVVIADENEKWVYDIGDTPTITQTRFISTEIRDAITQAINASPVVLFMKGTPEFPQCGFSRATIQTLGQQGVDPSKFAAYNVLEDPELRDGIKEYSSWPTIPQLYVNGEFVGGCDIVLSMAQSGELAEFLEKEGALIPAEDEGNQVESADVKPNRE</sequence>
<evidence type="ECO:0000259" key="10">
    <source>
        <dbReference type="Pfam" id="PF06398"/>
    </source>
</evidence>
<dbReference type="InterPro" id="IPR036249">
    <property type="entry name" value="Thioredoxin-like_sf"/>
</dbReference>
<proteinExistence type="predicted"/>
<dbReference type="Gene3D" id="3.40.30.10">
    <property type="entry name" value="Glutaredoxin"/>
    <property type="match status" value="1"/>
</dbReference>
<dbReference type="GO" id="GO:0005778">
    <property type="term" value="C:peroxisomal membrane"/>
    <property type="evidence" value="ECO:0007669"/>
    <property type="project" value="UniProtKB-ARBA"/>
</dbReference>
<name>A0AAI9SZX2_9ASCO</name>
<evidence type="ECO:0000256" key="5">
    <source>
        <dbReference type="ARBA" id="ARBA00023284"/>
    </source>
</evidence>
<dbReference type="GO" id="GO:0046872">
    <property type="term" value="F:metal ion binding"/>
    <property type="evidence" value="ECO:0007669"/>
    <property type="project" value="UniProtKB-KW"/>
</dbReference>
<keyword evidence="8" id="KW-1133">Transmembrane helix</keyword>
<evidence type="ECO:0000256" key="1">
    <source>
        <dbReference type="ARBA" id="ARBA00022714"/>
    </source>
</evidence>
<dbReference type="GO" id="GO:0005759">
    <property type="term" value="C:mitochondrial matrix"/>
    <property type="evidence" value="ECO:0007669"/>
    <property type="project" value="TreeGrafter"/>
</dbReference>
<evidence type="ECO:0000256" key="8">
    <source>
        <dbReference type="SAM" id="Phobius"/>
    </source>
</evidence>
<dbReference type="EMBL" id="JAHUZD010000027">
    <property type="protein sequence ID" value="KAI3405867.2"/>
    <property type="molecule type" value="Genomic_DNA"/>
</dbReference>
<evidence type="ECO:0000313" key="11">
    <source>
        <dbReference type="EMBL" id="KAI3405867.2"/>
    </source>
</evidence>
<dbReference type="FunFam" id="3.40.30.10:FF:000005">
    <property type="entry name" value="Glutaredoxin 5"/>
    <property type="match status" value="1"/>
</dbReference>
<dbReference type="Pfam" id="PF06398">
    <property type="entry name" value="Pex24p"/>
    <property type="match status" value="1"/>
</dbReference>
<accession>A0AAI9SZX2</accession>
<keyword evidence="4" id="KW-0411">Iron-sulfur</keyword>
<comment type="caution">
    <text evidence="11">The sequence shown here is derived from an EMBL/GenBank/DDBJ whole genome shotgun (WGS) entry which is preliminary data.</text>
</comment>
<dbReference type="SUPFAM" id="SSF52833">
    <property type="entry name" value="Thioredoxin-like"/>
    <property type="match status" value="1"/>
</dbReference>
<dbReference type="NCBIfam" id="TIGR00365">
    <property type="entry name" value="Grx4 family monothiol glutaredoxin"/>
    <property type="match status" value="1"/>
</dbReference>
<feature type="transmembrane region" description="Helical" evidence="8">
    <location>
        <begin position="64"/>
        <end position="83"/>
    </location>
</feature>
<feature type="domain" description="TECPR1-like DysF" evidence="10">
    <location>
        <begin position="1"/>
        <end position="219"/>
    </location>
</feature>
<keyword evidence="12" id="KW-1185">Reference proteome</keyword>
<organism evidence="11 12">
    <name type="scientific">Candida oxycetoniae</name>
    <dbReference type="NCBI Taxonomy" id="497107"/>
    <lineage>
        <taxon>Eukaryota</taxon>
        <taxon>Fungi</taxon>
        <taxon>Dikarya</taxon>
        <taxon>Ascomycota</taxon>
        <taxon>Saccharomycotina</taxon>
        <taxon>Pichiomycetes</taxon>
        <taxon>Debaryomycetaceae</taxon>
        <taxon>Candida/Lodderomyces clade</taxon>
        <taxon>Candida</taxon>
    </lineage>
</organism>
<evidence type="ECO:0000259" key="9">
    <source>
        <dbReference type="Pfam" id="PF00462"/>
    </source>
</evidence>
<dbReference type="Proteomes" id="UP001202479">
    <property type="component" value="Unassembled WGS sequence"/>
</dbReference>
<dbReference type="InterPro" id="IPR033658">
    <property type="entry name" value="GRX_PICOT-like"/>
</dbReference>
<dbReference type="PROSITE" id="PS51354">
    <property type="entry name" value="GLUTAREDOXIN_2"/>
    <property type="match status" value="1"/>
</dbReference>
<feature type="transmembrane region" description="Helical" evidence="8">
    <location>
        <begin position="37"/>
        <end position="58"/>
    </location>
</feature>
<dbReference type="InterPro" id="IPR004480">
    <property type="entry name" value="Monothiol_GRX-rel"/>
</dbReference>
<dbReference type="RefSeq" id="XP_049181612.1">
    <property type="nucleotide sequence ID" value="XM_049322601.1"/>
</dbReference>
<keyword evidence="3" id="KW-0408">Iron</keyword>
<dbReference type="GeneID" id="73379092"/>
<keyword evidence="8" id="KW-0472">Membrane</keyword>
<reference evidence="11" key="1">
    <citation type="journal article" date="2022" name="DNA Res.">
        <title>Genome analysis of five recently described species of the CUG-Ser clade uncovers Candida theae as a new hybrid lineage with pathogenic potential in the Candida parapsilosis species complex.</title>
        <authorList>
            <person name="Mixao V."/>
            <person name="Del Olmo V."/>
            <person name="Hegedusova E."/>
            <person name="Saus E."/>
            <person name="Pryszcz L."/>
            <person name="Cillingova A."/>
            <person name="Nosek J."/>
            <person name="Gabaldon T."/>
        </authorList>
    </citation>
    <scope>NUCLEOTIDE SEQUENCE</scope>
    <source>
        <strain evidence="11">CBS 10844</strain>
    </source>
</reference>
<dbReference type="AlphaFoldDB" id="A0AAI9SZX2"/>
<dbReference type="GO" id="GO:0007031">
    <property type="term" value="P:peroxisome organization"/>
    <property type="evidence" value="ECO:0007669"/>
    <property type="project" value="UniProtKB-ARBA"/>
</dbReference>
<evidence type="ECO:0000256" key="3">
    <source>
        <dbReference type="ARBA" id="ARBA00023004"/>
    </source>
</evidence>
<dbReference type="PANTHER" id="PTHR10293:SF16">
    <property type="entry name" value="GLUTAREDOXIN-RELATED PROTEIN 5, MITOCHONDRIAL"/>
    <property type="match status" value="1"/>
</dbReference>
<keyword evidence="1" id="KW-0001">2Fe-2S</keyword>
<dbReference type="InterPro" id="IPR002109">
    <property type="entry name" value="Glutaredoxin"/>
</dbReference>
<keyword evidence="2" id="KW-0479">Metal-binding</keyword>
<evidence type="ECO:0000313" key="12">
    <source>
        <dbReference type="Proteomes" id="UP001202479"/>
    </source>
</evidence>